<evidence type="ECO:0000313" key="3">
    <source>
        <dbReference type="Proteomes" id="UP000001918"/>
    </source>
</evidence>
<dbReference type="KEGG" id="tcu:Tcur_4196"/>
<dbReference type="AlphaFoldDB" id="D1A270"/>
<evidence type="ECO:0000313" key="2">
    <source>
        <dbReference type="EMBL" id="ACY99723.1"/>
    </source>
</evidence>
<accession>D1A270</accession>
<dbReference type="GO" id="GO:0003677">
    <property type="term" value="F:DNA binding"/>
    <property type="evidence" value="ECO:0007669"/>
    <property type="project" value="InterPro"/>
</dbReference>
<dbReference type="eggNOG" id="COG1396">
    <property type="taxonomic scope" value="Bacteria"/>
</dbReference>
<reference evidence="2 3" key="1">
    <citation type="journal article" date="2011" name="Stand. Genomic Sci.">
        <title>Complete genome sequence of Thermomonospora curvata type strain (B9).</title>
        <authorList>
            <person name="Chertkov O."/>
            <person name="Sikorski J."/>
            <person name="Nolan M."/>
            <person name="Lapidus A."/>
            <person name="Lucas S."/>
            <person name="Del Rio T.G."/>
            <person name="Tice H."/>
            <person name="Cheng J.F."/>
            <person name="Goodwin L."/>
            <person name="Pitluck S."/>
            <person name="Liolios K."/>
            <person name="Ivanova N."/>
            <person name="Mavromatis K."/>
            <person name="Mikhailova N."/>
            <person name="Ovchinnikova G."/>
            <person name="Pati A."/>
            <person name="Chen A."/>
            <person name="Palaniappan K."/>
            <person name="Djao O.D."/>
            <person name="Land M."/>
            <person name="Hauser L."/>
            <person name="Chang Y.J."/>
            <person name="Jeffries C.D."/>
            <person name="Brettin T."/>
            <person name="Han C."/>
            <person name="Detter J.C."/>
            <person name="Rohde M."/>
            <person name="Goker M."/>
            <person name="Woyke T."/>
            <person name="Bristow J."/>
            <person name="Eisen J.A."/>
            <person name="Markowitz V."/>
            <person name="Hugenholtz P."/>
            <person name="Klenk H.P."/>
            <person name="Kyrpides N.C."/>
        </authorList>
    </citation>
    <scope>NUCLEOTIDE SEQUENCE [LARGE SCALE GENOMIC DNA]</scope>
    <source>
        <strain evidence="3">ATCC 19995 / DSM 43183 / JCM 3096 / KCTC 9072 / NBRC 15933 / NCIMB 10081 / Henssen B9</strain>
    </source>
</reference>
<dbReference type="InterPro" id="IPR041413">
    <property type="entry name" value="MLTR_LBD"/>
</dbReference>
<feature type="domain" description="HTH cro/C1-type" evidence="1">
    <location>
        <begin position="40"/>
        <end position="87"/>
    </location>
</feature>
<evidence type="ECO:0000259" key="1">
    <source>
        <dbReference type="PROSITE" id="PS50943"/>
    </source>
</evidence>
<dbReference type="Gene3D" id="1.10.260.40">
    <property type="entry name" value="lambda repressor-like DNA-binding domains"/>
    <property type="match status" value="1"/>
</dbReference>
<dbReference type="Gene3D" id="3.30.450.180">
    <property type="match status" value="1"/>
</dbReference>
<dbReference type="Proteomes" id="UP000001918">
    <property type="component" value="Chromosome"/>
</dbReference>
<dbReference type="CDD" id="cd00093">
    <property type="entry name" value="HTH_XRE"/>
    <property type="match status" value="1"/>
</dbReference>
<name>D1A270_THECD</name>
<dbReference type="SUPFAM" id="SSF47413">
    <property type="entry name" value="lambda repressor-like DNA-binding domains"/>
    <property type="match status" value="1"/>
</dbReference>
<proteinExistence type="predicted"/>
<dbReference type="HOGENOM" id="CLU_057862_0_0_11"/>
<sequence length="297" mass="31871">MSGTGNARGNELGAFLRARREAITPAEVGLPAGPRRRTPGLRRSELAMLAGISVEYLTRLEQGRDRRPSFQVLAALADALRLSAADREVLRNIAKEANGSYGCLTAPSSATRTVRPTVRAVLERLEPAPAVLVNPLGDVLACTVGYELLAGPLGVLEGRPPNLVRHVFTDPRARAAYPEWDRVADEQVAHLRARTSRGDPHAAGLADELALVAGAAFTERMQRPPAAPPHTGVQRLVHPDEGELRLAYEIFDLSPDGQRMVVYLPADEAASAALDRITGRRPGTLRAVPLRPAAHTG</sequence>
<keyword evidence="3" id="KW-1185">Reference proteome</keyword>
<dbReference type="InterPro" id="IPR010982">
    <property type="entry name" value="Lambda_DNA-bd_dom_sf"/>
</dbReference>
<dbReference type="InterPro" id="IPR001387">
    <property type="entry name" value="Cro/C1-type_HTH"/>
</dbReference>
<dbReference type="OrthoDB" id="4336585at2"/>
<protein>
    <submittedName>
        <fullName evidence="2">Transcriptional regulator, XRE family</fullName>
    </submittedName>
</protein>
<dbReference type="RefSeq" id="WP_012854506.1">
    <property type="nucleotide sequence ID" value="NC_013510.1"/>
</dbReference>
<gene>
    <name evidence="2" type="ordered locus">Tcur_4196</name>
</gene>
<dbReference type="Pfam" id="PF17765">
    <property type="entry name" value="MLTR_LBD"/>
    <property type="match status" value="1"/>
</dbReference>
<dbReference type="Pfam" id="PF13560">
    <property type="entry name" value="HTH_31"/>
    <property type="match status" value="1"/>
</dbReference>
<dbReference type="PROSITE" id="PS50943">
    <property type="entry name" value="HTH_CROC1"/>
    <property type="match status" value="1"/>
</dbReference>
<dbReference type="EMBL" id="CP001738">
    <property type="protein sequence ID" value="ACY99723.1"/>
    <property type="molecule type" value="Genomic_DNA"/>
</dbReference>
<dbReference type="STRING" id="471852.Tcur_4196"/>
<dbReference type="SMART" id="SM00530">
    <property type="entry name" value="HTH_XRE"/>
    <property type="match status" value="1"/>
</dbReference>
<organism evidence="2 3">
    <name type="scientific">Thermomonospora curvata (strain ATCC 19995 / DSM 43183 / JCM 3096 / KCTC 9072 / NBRC 15933 / NCIMB 10081 / Henssen B9)</name>
    <dbReference type="NCBI Taxonomy" id="471852"/>
    <lineage>
        <taxon>Bacteria</taxon>
        <taxon>Bacillati</taxon>
        <taxon>Actinomycetota</taxon>
        <taxon>Actinomycetes</taxon>
        <taxon>Streptosporangiales</taxon>
        <taxon>Thermomonosporaceae</taxon>
        <taxon>Thermomonospora</taxon>
    </lineage>
</organism>
<dbReference type="PANTHER" id="PTHR35010:SF2">
    <property type="entry name" value="BLL4672 PROTEIN"/>
    <property type="match status" value="1"/>
</dbReference>
<dbReference type="PANTHER" id="PTHR35010">
    <property type="entry name" value="BLL4672 PROTEIN-RELATED"/>
    <property type="match status" value="1"/>
</dbReference>